<reference evidence="2 3" key="1">
    <citation type="submission" date="2017-09" db="EMBL/GenBank/DDBJ databases">
        <title>Paracoccus alkalisoli sp. nov., isolated from saline alkaline soil.</title>
        <authorList>
            <person name="Dong X."/>
            <person name="Zhang G."/>
        </authorList>
    </citation>
    <scope>NUCLEOTIDE SEQUENCE [LARGE SCALE GENOMIC DNA]</scope>
    <source>
        <strain evidence="2 3">WN007</strain>
    </source>
</reference>
<accession>A0A2A2GLB7</accession>
<dbReference type="GO" id="GO:0004806">
    <property type="term" value="F:triacylglycerol lipase activity"/>
    <property type="evidence" value="ECO:0007669"/>
    <property type="project" value="TreeGrafter"/>
</dbReference>
<dbReference type="Pfam" id="PF00561">
    <property type="entry name" value="Abhydrolase_1"/>
    <property type="match status" value="1"/>
</dbReference>
<dbReference type="AlphaFoldDB" id="A0A2A2GLB7"/>
<dbReference type="InterPro" id="IPR029058">
    <property type="entry name" value="AB_hydrolase_fold"/>
</dbReference>
<dbReference type="InterPro" id="IPR000073">
    <property type="entry name" value="AB_hydrolase_1"/>
</dbReference>
<keyword evidence="3" id="KW-1185">Reference proteome</keyword>
<keyword evidence="2" id="KW-0378">Hydrolase</keyword>
<organism evidence="2 3">
    <name type="scientific">Paracoccus salipaludis</name>
    <dbReference type="NCBI Taxonomy" id="2032623"/>
    <lineage>
        <taxon>Bacteria</taxon>
        <taxon>Pseudomonadati</taxon>
        <taxon>Pseudomonadota</taxon>
        <taxon>Alphaproteobacteria</taxon>
        <taxon>Rhodobacterales</taxon>
        <taxon>Paracoccaceae</taxon>
        <taxon>Paracoccus</taxon>
    </lineage>
</organism>
<comment type="caution">
    <text evidence="2">The sequence shown here is derived from an EMBL/GenBank/DDBJ whole genome shotgun (WGS) entry which is preliminary data.</text>
</comment>
<dbReference type="RefSeq" id="WP_095639571.1">
    <property type="nucleotide sequence ID" value="NZ_NSJZ01000004.1"/>
</dbReference>
<feature type="domain" description="AB hydrolase-1" evidence="1">
    <location>
        <begin position="24"/>
        <end position="256"/>
    </location>
</feature>
<sequence length="283" mass="30904">MDVQHFTAADGARIAYRDEGRGLPVLCLAGLTRSMDDFDYLAPTLAGCRMIRMDYRGRGQSDWTGAATYTVPQEGADALALLDHLGIAKAAIVGTSRGGLIAMYLAAVAKDRLLGVCLNDVGPQLRREGLEAIMDYVGRRPTARTLAEVAERLPRTLRGFGEVPEGRWVEEAARLYRQAEDGVTLTYDPALREAFLAAFKNPDATAWPLFDALEGLPVALIHGEGSDLLGEDAVAEMRRRRPDMIYGKVPGRGHIPWLDEGESVQVVREWLARVAAQVQATEA</sequence>
<protein>
    <submittedName>
        <fullName evidence="2">Alpha/beta hydrolase</fullName>
    </submittedName>
</protein>
<proteinExistence type="predicted"/>
<name>A0A2A2GLB7_9RHOB</name>
<evidence type="ECO:0000313" key="3">
    <source>
        <dbReference type="Proteomes" id="UP000218023"/>
    </source>
</evidence>
<evidence type="ECO:0000259" key="1">
    <source>
        <dbReference type="Pfam" id="PF00561"/>
    </source>
</evidence>
<evidence type="ECO:0000313" key="2">
    <source>
        <dbReference type="EMBL" id="PAU97655.1"/>
    </source>
</evidence>
<dbReference type="OrthoDB" id="9791366at2"/>
<dbReference type="PANTHER" id="PTHR43433:SF5">
    <property type="entry name" value="AB HYDROLASE-1 DOMAIN-CONTAINING PROTEIN"/>
    <property type="match status" value="1"/>
</dbReference>
<dbReference type="SUPFAM" id="SSF53474">
    <property type="entry name" value="alpha/beta-Hydrolases"/>
    <property type="match status" value="1"/>
</dbReference>
<dbReference type="Proteomes" id="UP000218023">
    <property type="component" value="Unassembled WGS sequence"/>
</dbReference>
<dbReference type="Gene3D" id="3.40.50.1820">
    <property type="entry name" value="alpha/beta hydrolase"/>
    <property type="match status" value="1"/>
</dbReference>
<dbReference type="PANTHER" id="PTHR43433">
    <property type="entry name" value="HYDROLASE, ALPHA/BETA FOLD FAMILY PROTEIN"/>
    <property type="match status" value="1"/>
</dbReference>
<gene>
    <name evidence="2" type="ORF">CK240_06700</name>
</gene>
<dbReference type="EMBL" id="NSJZ01000004">
    <property type="protein sequence ID" value="PAU97655.1"/>
    <property type="molecule type" value="Genomic_DNA"/>
</dbReference>
<dbReference type="GO" id="GO:0046503">
    <property type="term" value="P:glycerolipid catabolic process"/>
    <property type="evidence" value="ECO:0007669"/>
    <property type="project" value="TreeGrafter"/>
</dbReference>
<dbReference type="InterPro" id="IPR050471">
    <property type="entry name" value="AB_hydrolase"/>
</dbReference>